<sequence length="56" mass="6782">MTDYREGYDFYRQVCEKHGLEPINFHYYILNLSQEQRDAYNERAKTLGGQIEYEVS</sequence>
<accession>A0A0K9FC97</accession>
<comment type="caution">
    <text evidence="1">The sequence shown here is derived from an EMBL/GenBank/DDBJ whole genome shotgun (WGS) entry which is preliminary data.</text>
</comment>
<evidence type="ECO:0000313" key="4">
    <source>
        <dbReference type="Proteomes" id="UP000037326"/>
    </source>
</evidence>
<dbReference type="EMBL" id="LFXJ01000005">
    <property type="protein sequence ID" value="KMY32199.1"/>
    <property type="molecule type" value="Genomic_DNA"/>
</dbReference>
<dbReference type="Proteomes" id="UP001527052">
    <property type="component" value="Unassembled WGS sequence"/>
</dbReference>
<evidence type="ECO:0000313" key="5">
    <source>
        <dbReference type="Proteomes" id="UP000232101"/>
    </source>
</evidence>
<dbReference type="Proteomes" id="UP000232101">
    <property type="component" value="Unassembled WGS sequence"/>
</dbReference>
<dbReference type="PATRIC" id="fig|582475.4.peg.1257"/>
<proteinExistence type="predicted"/>
<protein>
    <submittedName>
        <fullName evidence="2">BRCT domain-containing protein</fullName>
    </submittedName>
    <submittedName>
        <fullName evidence="1">Transcriptional regulator</fullName>
    </submittedName>
</protein>
<reference evidence="4" key="2">
    <citation type="submission" date="2015-07" db="EMBL/GenBank/DDBJ databases">
        <authorList>
            <consortium name="Consortium for Microbial Forensics and Genomics (microFORGE)"/>
            <person name="Knight B.M."/>
            <person name="Roberts D.P."/>
            <person name="Lin D."/>
            <person name="Hari K."/>
            <person name="Fletcher J."/>
            <person name="Melcher U."/>
            <person name="Blagden T."/>
            <person name="Winegar R.A."/>
        </authorList>
    </citation>
    <scope>NUCLEOTIDE SEQUENCE [LARGE SCALE GENOMIC DNA]</scope>
    <source>
        <strain evidence="4">DSM 23493</strain>
    </source>
</reference>
<dbReference type="AlphaFoldDB" id="A0A0K9FC97"/>
<evidence type="ECO:0000313" key="2">
    <source>
        <dbReference type="EMBL" id="MCY9548904.1"/>
    </source>
</evidence>
<dbReference type="GeneID" id="96598313"/>
<dbReference type="Proteomes" id="UP000037326">
    <property type="component" value="Unassembled WGS sequence"/>
</dbReference>
<evidence type="ECO:0000313" key="3">
    <source>
        <dbReference type="EMBL" id="PJO44742.1"/>
    </source>
</evidence>
<name>A0A0K9FC97_9BACI</name>
<dbReference type="EMBL" id="JAMDLZ010000035">
    <property type="protein sequence ID" value="MCY9548904.1"/>
    <property type="molecule type" value="Genomic_DNA"/>
</dbReference>
<reference evidence="2 6" key="4">
    <citation type="submission" date="2022-05" db="EMBL/GenBank/DDBJ databases">
        <title>Genome Sequencing of Bee-Associated Microbes.</title>
        <authorList>
            <person name="Dunlap C."/>
        </authorList>
    </citation>
    <scope>NUCLEOTIDE SEQUENCE [LARGE SCALE GENOMIC DNA]</scope>
    <source>
        <strain evidence="2 6">NRRL BD-083</strain>
    </source>
</reference>
<gene>
    <name evidence="1" type="ORF">ACZ11_08590</name>
    <name evidence="3" type="ORF">CWD94_05260</name>
    <name evidence="2" type="ORF">M5W82_18475</name>
</gene>
<evidence type="ECO:0000313" key="1">
    <source>
        <dbReference type="EMBL" id="KMY32199.1"/>
    </source>
</evidence>
<organism evidence="1 4">
    <name type="scientific">Lysinibacillus xylanilyticus</name>
    <dbReference type="NCBI Taxonomy" id="582475"/>
    <lineage>
        <taxon>Bacteria</taxon>
        <taxon>Bacillati</taxon>
        <taxon>Bacillota</taxon>
        <taxon>Bacilli</taxon>
        <taxon>Bacillales</taxon>
        <taxon>Bacillaceae</taxon>
        <taxon>Lysinibacillus</taxon>
    </lineage>
</organism>
<reference evidence="3 5" key="3">
    <citation type="submission" date="2017-11" db="EMBL/GenBank/DDBJ databases">
        <title>Bacterial isolate from king chilli rhizosphere.</title>
        <authorList>
            <person name="Takhelmayum P."/>
            <person name="Sarangthem I."/>
        </authorList>
    </citation>
    <scope>NUCLEOTIDE SEQUENCE [LARGE SCALE GENOMIC DNA]</scope>
    <source>
        <strain evidence="5">t26</strain>
        <strain evidence="3">T26</strain>
    </source>
</reference>
<evidence type="ECO:0000313" key="6">
    <source>
        <dbReference type="Proteomes" id="UP001527052"/>
    </source>
</evidence>
<reference evidence="1" key="1">
    <citation type="submission" date="2015-07" db="EMBL/GenBank/DDBJ databases">
        <title>MeaNS - Measles Nucleotide Surveillance Program.</title>
        <authorList>
            <person name="Tran T."/>
            <person name="Druce J."/>
        </authorList>
    </citation>
    <scope>NUCLEOTIDE SEQUENCE</scope>
    <source>
        <strain evidence="1">DSM 23493</strain>
    </source>
</reference>
<keyword evidence="6" id="KW-1185">Reference proteome</keyword>
<dbReference type="OrthoDB" id="2455968at2"/>
<dbReference type="RefSeq" id="WP_049665316.1">
    <property type="nucleotide sequence ID" value="NZ_CP158849.1"/>
</dbReference>
<dbReference type="EMBL" id="PHQY01000324">
    <property type="protein sequence ID" value="PJO44742.1"/>
    <property type="molecule type" value="Genomic_DNA"/>
</dbReference>